<dbReference type="Gene3D" id="3.40.50.620">
    <property type="entry name" value="HUPs"/>
    <property type="match status" value="1"/>
</dbReference>
<keyword evidence="8" id="KW-0547">Nucleotide-binding</keyword>
<keyword evidence="10" id="KW-0067">ATP-binding</keyword>
<accession>A0A0A9XYA0</accession>
<dbReference type="PANTHER" id="PTHR23293:SF9">
    <property type="entry name" value="FAD SYNTHASE"/>
    <property type="match status" value="1"/>
</dbReference>
<dbReference type="InterPro" id="IPR014729">
    <property type="entry name" value="Rossmann-like_a/b/a_fold"/>
</dbReference>
<dbReference type="InterPro" id="IPR002500">
    <property type="entry name" value="PAPS_reduct_dom"/>
</dbReference>
<keyword evidence="5" id="KW-0288">FMN</keyword>
<evidence type="ECO:0000256" key="12">
    <source>
        <dbReference type="ARBA" id="ARBA00031871"/>
    </source>
</evidence>
<dbReference type="GO" id="GO:0006747">
    <property type="term" value="P:FAD biosynthetic process"/>
    <property type="evidence" value="ECO:0007669"/>
    <property type="project" value="TreeGrafter"/>
</dbReference>
<evidence type="ECO:0000313" key="15">
    <source>
        <dbReference type="EMBL" id="JAG23838.1"/>
    </source>
</evidence>
<evidence type="ECO:0000256" key="2">
    <source>
        <dbReference type="ARBA" id="ARBA00007589"/>
    </source>
</evidence>
<keyword evidence="9" id="KW-0274">FAD</keyword>
<dbReference type="InterPro" id="IPR001453">
    <property type="entry name" value="MoaB/Mog_dom"/>
</dbReference>
<dbReference type="GO" id="GO:0005524">
    <property type="term" value="F:ATP binding"/>
    <property type="evidence" value="ECO:0007669"/>
    <property type="project" value="UniProtKB-KW"/>
</dbReference>
<keyword evidence="4" id="KW-0285">Flavoprotein</keyword>
<dbReference type="PANTHER" id="PTHR23293">
    <property type="entry name" value="FAD SYNTHETASE-RELATED FMN ADENYLYLTRANSFERASE"/>
    <property type="match status" value="1"/>
</dbReference>
<reference evidence="15" key="2">
    <citation type="submission" date="2014-07" db="EMBL/GenBank/DDBJ databases">
        <authorList>
            <person name="Hull J."/>
        </authorList>
    </citation>
    <scope>NUCLEOTIDE SEQUENCE</scope>
</reference>
<dbReference type="CDD" id="cd23948">
    <property type="entry name" value="FAD_synthase"/>
    <property type="match status" value="1"/>
</dbReference>
<evidence type="ECO:0000256" key="10">
    <source>
        <dbReference type="ARBA" id="ARBA00022840"/>
    </source>
</evidence>
<dbReference type="SUPFAM" id="SSF52402">
    <property type="entry name" value="Adenine nucleotide alpha hydrolases-like"/>
    <property type="match status" value="1"/>
</dbReference>
<dbReference type="SMART" id="SM00852">
    <property type="entry name" value="MoCF_biosynth"/>
    <property type="match status" value="1"/>
</dbReference>
<evidence type="ECO:0000256" key="9">
    <source>
        <dbReference type="ARBA" id="ARBA00022827"/>
    </source>
</evidence>
<comment type="similarity">
    <text evidence="2">In the N-terminal section; belongs to the MoaB/Mog family.</text>
</comment>
<protein>
    <recommendedName>
        <fullName evidence="3">FAD synthase</fullName>
        <ecNumber evidence="3">2.7.7.2</ecNumber>
    </recommendedName>
    <alternativeName>
        <fullName evidence="11">FAD pyrophosphorylase</fullName>
    </alternativeName>
    <alternativeName>
        <fullName evidence="12">FMN adenylyltransferase</fullName>
    </alternativeName>
</protein>
<dbReference type="Pfam" id="PF00994">
    <property type="entry name" value="MoCF_biosynth"/>
    <property type="match status" value="1"/>
</dbReference>
<evidence type="ECO:0000256" key="8">
    <source>
        <dbReference type="ARBA" id="ARBA00022741"/>
    </source>
</evidence>
<evidence type="ECO:0000256" key="6">
    <source>
        <dbReference type="ARBA" id="ARBA00022679"/>
    </source>
</evidence>
<dbReference type="GO" id="GO:0003919">
    <property type="term" value="F:FMN adenylyltransferase activity"/>
    <property type="evidence" value="ECO:0007669"/>
    <property type="project" value="UniProtKB-EC"/>
</dbReference>
<sequence length="535" mass="60404">MVLVVDSKALSNGNRCSVLSPIIGKSLKNPARFDVSAKMEVKTAGIIVIGDEVLKGQVADQNVNFLAKKLHLLGIKLCKVSIVPDIIEDIAKEVAEYSVRYDRVITTGGIGPTHDDMTYEGIAAAFQDTLLLNEELLSFWSWFNKDPEGMRLESSKKMATIPKSAKIIYTEMPRTIVPVGKFPVVTINNVCVFPGIPYYLKAIFNSLQGTYFVSSGVTFHVRRLYLNVFESAFSEHLTKTAKQYEKTVVFGSYPKVNQSEYKTLITIESQLAKDVDDALASFKSLLKTEWIVNDFDVLSEAWSSTKDRIDYGNLEVTFIENLNRSLQLVEKVFEDYRPEEIYLAFNGGKDCTALLHLAHTIKNKRDGDLQQESPPLTAVYFKPKNPIPEVEAFIQEAATRYKVNLITEEGPIKEALGRLSKTEAGKKWKVVLMGTRKADPIGKNLQHFQKTDDGWGNLIRVSPILDWSYKEVWTYLRNFSVSYCSLYDEGYTSLDDSVGCERNPTLKYTDETGNVKYKPAYALEDETTERSGRRR</sequence>
<evidence type="ECO:0000259" key="14">
    <source>
        <dbReference type="SMART" id="SM00852"/>
    </source>
</evidence>
<dbReference type="CDD" id="cd00885">
    <property type="entry name" value="cinA"/>
    <property type="match status" value="1"/>
</dbReference>
<evidence type="ECO:0000256" key="11">
    <source>
        <dbReference type="ARBA" id="ARBA00031145"/>
    </source>
</evidence>
<reference evidence="15" key="1">
    <citation type="journal article" date="2014" name="PLoS ONE">
        <title>Transcriptome-Based Identification of ABC Transporters in the Western Tarnished Plant Bug Lygus hesperus.</title>
        <authorList>
            <person name="Hull J.J."/>
            <person name="Chaney K."/>
            <person name="Geib S.M."/>
            <person name="Fabrick J.A."/>
            <person name="Brent C.S."/>
            <person name="Walsh D."/>
            <person name="Lavine L.C."/>
        </authorList>
    </citation>
    <scope>NUCLEOTIDE SEQUENCE</scope>
</reference>
<dbReference type="SUPFAM" id="SSF53218">
    <property type="entry name" value="Molybdenum cofactor biosynthesis proteins"/>
    <property type="match status" value="1"/>
</dbReference>
<comment type="pathway">
    <text evidence="1">Cofactor biosynthesis; FAD biosynthesis; FAD from FMN: step 1/1.</text>
</comment>
<dbReference type="InterPro" id="IPR036425">
    <property type="entry name" value="MoaB/Mog-like_dom_sf"/>
</dbReference>
<gene>
    <name evidence="15" type="primary">Flad1_0</name>
    <name evidence="15" type="ORF">CM83_72226</name>
</gene>
<dbReference type="Pfam" id="PF24102">
    <property type="entry name" value="FLAD1_M"/>
    <property type="match status" value="1"/>
</dbReference>
<comment type="catalytic activity">
    <reaction evidence="13">
        <text>FMN + ATP + H(+) = FAD + diphosphate</text>
        <dbReference type="Rhea" id="RHEA:17237"/>
        <dbReference type="ChEBI" id="CHEBI:15378"/>
        <dbReference type="ChEBI" id="CHEBI:30616"/>
        <dbReference type="ChEBI" id="CHEBI:33019"/>
        <dbReference type="ChEBI" id="CHEBI:57692"/>
        <dbReference type="ChEBI" id="CHEBI:58210"/>
        <dbReference type="EC" id="2.7.7.2"/>
    </reaction>
</comment>
<evidence type="ECO:0000256" key="13">
    <source>
        <dbReference type="ARBA" id="ARBA00049494"/>
    </source>
</evidence>
<organism evidence="15">
    <name type="scientific">Lygus hesperus</name>
    <name type="common">Western plant bug</name>
    <dbReference type="NCBI Taxonomy" id="30085"/>
    <lineage>
        <taxon>Eukaryota</taxon>
        <taxon>Metazoa</taxon>
        <taxon>Ecdysozoa</taxon>
        <taxon>Arthropoda</taxon>
        <taxon>Hexapoda</taxon>
        <taxon>Insecta</taxon>
        <taxon>Pterygota</taxon>
        <taxon>Neoptera</taxon>
        <taxon>Paraneoptera</taxon>
        <taxon>Hemiptera</taxon>
        <taxon>Heteroptera</taxon>
        <taxon>Panheteroptera</taxon>
        <taxon>Cimicomorpha</taxon>
        <taxon>Miridae</taxon>
        <taxon>Mirini</taxon>
        <taxon>Lygus</taxon>
    </lineage>
</organism>
<evidence type="ECO:0000256" key="3">
    <source>
        <dbReference type="ARBA" id="ARBA00012393"/>
    </source>
</evidence>
<proteinExistence type="inferred from homology"/>
<dbReference type="InterPro" id="IPR056596">
    <property type="entry name" value="FLAD1_M"/>
</dbReference>
<dbReference type="EC" id="2.7.7.2" evidence="3"/>
<dbReference type="EMBL" id="GBHO01019766">
    <property type="protein sequence ID" value="JAG23838.1"/>
    <property type="molecule type" value="Transcribed_RNA"/>
</dbReference>
<dbReference type="Pfam" id="PF01507">
    <property type="entry name" value="PAPS_reduct"/>
    <property type="match status" value="1"/>
</dbReference>
<evidence type="ECO:0000256" key="4">
    <source>
        <dbReference type="ARBA" id="ARBA00022630"/>
    </source>
</evidence>
<keyword evidence="6" id="KW-0808">Transferase</keyword>
<evidence type="ECO:0000256" key="7">
    <source>
        <dbReference type="ARBA" id="ARBA00022695"/>
    </source>
</evidence>
<keyword evidence="7" id="KW-0548">Nucleotidyltransferase</keyword>
<name>A0A0A9XYA0_LYGHE</name>
<dbReference type="AlphaFoldDB" id="A0A0A9XYA0"/>
<feature type="domain" description="MoaB/Mog" evidence="14">
    <location>
        <begin position="45"/>
        <end position="215"/>
    </location>
</feature>
<evidence type="ECO:0000256" key="1">
    <source>
        <dbReference type="ARBA" id="ARBA00004726"/>
    </source>
</evidence>
<dbReference type="Gene3D" id="3.40.980.10">
    <property type="entry name" value="MoaB/Mog-like domain"/>
    <property type="match status" value="1"/>
</dbReference>
<evidence type="ECO:0000256" key="5">
    <source>
        <dbReference type="ARBA" id="ARBA00022643"/>
    </source>
</evidence>